<dbReference type="EMBL" id="VMSD01000001">
    <property type="protein sequence ID" value="KAF0849438.1"/>
    <property type="molecule type" value="Genomic_DNA"/>
</dbReference>
<reference evidence="2 3" key="1">
    <citation type="submission" date="2019-07" db="EMBL/GenBank/DDBJ databases">
        <title>Genomic Encyclopedia of Type Strains, Phase IV (KMG-IV): sequencing the most valuable type-strain genomes for metagenomic binning, comparative biology and taxonomic classification.</title>
        <authorList>
            <person name="Goeker M."/>
        </authorList>
    </citation>
    <scope>NUCLEOTIDE SEQUENCE [LARGE SCALE GENOMIC DNA]</scope>
    <source>
        <strain evidence="2 3">DSM 44831</strain>
    </source>
</reference>
<dbReference type="Proteomes" id="UP000798951">
    <property type="component" value="Unassembled WGS sequence"/>
</dbReference>
<evidence type="ECO:0008006" key="4">
    <source>
        <dbReference type="Google" id="ProtNLM"/>
    </source>
</evidence>
<evidence type="ECO:0000256" key="1">
    <source>
        <dbReference type="SAM" id="Coils"/>
    </source>
</evidence>
<keyword evidence="1" id="KW-0175">Coiled coil</keyword>
<accession>A0ABQ6YUZ7</accession>
<comment type="caution">
    <text evidence="2">The sequence shown here is derived from an EMBL/GenBank/DDBJ whole genome shotgun (WGS) entry which is preliminary data.</text>
</comment>
<name>A0ABQ6YUZ7_9NOCA</name>
<sequence length="103" mass="11023">MFEEPSSAQPSRDEDITARVEFTPAHVVAGWRVPPGAHRADTIKRGVLAFLEAGTGDMNPVEAIAHVAIGPVVAALGSLEVELADARARIAELEQALRERDDL</sequence>
<protein>
    <recommendedName>
        <fullName evidence="4">Cell division protein ZapA</fullName>
    </recommendedName>
</protein>
<keyword evidence="3" id="KW-1185">Reference proteome</keyword>
<evidence type="ECO:0000313" key="2">
    <source>
        <dbReference type="EMBL" id="KAF0849438.1"/>
    </source>
</evidence>
<dbReference type="RefSeq" id="WP_157101807.1">
    <property type="nucleotide sequence ID" value="NZ_VMSD01000001.1"/>
</dbReference>
<feature type="coiled-coil region" evidence="1">
    <location>
        <begin position="76"/>
        <end position="103"/>
    </location>
</feature>
<organism evidence="2 3">
    <name type="scientific">Nocardia caishijiensis</name>
    <dbReference type="NCBI Taxonomy" id="184756"/>
    <lineage>
        <taxon>Bacteria</taxon>
        <taxon>Bacillati</taxon>
        <taxon>Actinomycetota</taxon>
        <taxon>Actinomycetes</taxon>
        <taxon>Mycobacteriales</taxon>
        <taxon>Nocardiaceae</taxon>
        <taxon>Nocardia</taxon>
    </lineage>
</organism>
<evidence type="ECO:0000313" key="3">
    <source>
        <dbReference type="Proteomes" id="UP000798951"/>
    </source>
</evidence>
<proteinExistence type="predicted"/>
<gene>
    <name evidence="2" type="ORF">FNL39_101877</name>
</gene>